<accession>A0ABY7T122</accession>
<name>A0ABY7T122_9SPHI</name>
<sequence length="76" mass="8679">MNRRIGIVLILWSIGALIGSGYVVPDIEHKMDLGPSLISQTQNSESWWPYIAALLFFLGIVFLLNSPAQRREHQYH</sequence>
<evidence type="ECO:0000313" key="2">
    <source>
        <dbReference type="EMBL" id="WCT09880.1"/>
    </source>
</evidence>
<dbReference type="RefSeq" id="WP_273627975.1">
    <property type="nucleotide sequence ID" value="NZ_CP117167.1"/>
</dbReference>
<protein>
    <submittedName>
        <fullName evidence="2">Uncharacterized protein</fullName>
    </submittedName>
</protein>
<feature type="transmembrane region" description="Helical" evidence="1">
    <location>
        <begin position="47"/>
        <end position="64"/>
    </location>
</feature>
<evidence type="ECO:0000256" key="1">
    <source>
        <dbReference type="SAM" id="Phobius"/>
    </source>
</evidence>
<keyword evidence="1" id="KW-1133">Transmembrane helix</keyword>
<dbReference type="Proteomes" id="UP001216139">
    <property type="component" value="Chromosome"/>
</dbReference>
<keyword evidence="1" id="KW-0472">Membrane</keyword>
<dbReference type="EMBL" id="CP117167">
    <property type="protein sequence ID" value="WCT09880.1"/>
    <property type="molecule type" value="Genomic_DNA"/>
</dbReference>
<reference evidence="2 3" key="1">
    <citation type="submission" date="2023-02" db="EMBL/GenBank/DDBJ databases">
        <title>Genome sequence of Mucilaginibacter jinjuensis strain KACC 16571.</title>
        <authorList>
            <person name="Kim S."/>
            <person name="Heo J."/>
            <person name="Kwon S.-W."/>
        </authorList>
    </citation>
    <scope>NUCLEOTIDE SEQUENCE [LARGE SCALE GENOMIC DNA]</scope>
    <source>
        <strain evidence="2 3">KACC 16571</strain>
    </source>
</reference>
<evidence type="ECO:0000313" key="3">
    <source>
        <dbReference type="Proteomes" id="UP001216139"/>
    </source>
</evidence>
<keyword evidence="1" id="KW-0812">Transmembrane</keyword>
<keyword evidence="3" id="KW-1185">Reference proteome</keyword>
<proteinExistence type="predicted"/>
<organism evidence="2 3">
    <name type="scientific">Mucilaginibacter jinjuensis</name>
    <dbReference type="NCBI Taxonomy" id="1176721"/>
    <lineage>
        <taxon>Bacteria</taxon>
        <taxon>Pseudomonadati</taxon>
        <taxon>Bacteroidota</taxon>
        <taxon>Sphingobacteriia</taxon>
        <taxon>Sphingobacteriales</taxon>
        <taxon>Sphingobacteriaceae</taxon>
        <taxon>Mucilaginibacter</taxon>
    </lineage>
</organism>
<gene>
    <name evidence="2" type="ORF">PQO05_14190</name>
</gene>